<feature type="signal peptide" evidence="1">
    <location>
        <begin position="1"/>
        <end position="21"/>
    </location>
</feature>
<dbReference type="EMBL" id="JAMXLY010000057">
    <property type="protein sequence ID" value="MCO6026426.1"/>
    <property type="molecule type" value="Genomic_DNA"/>
</dbReference>
<name>A0ABT1BZB4_9BACT</name>
<sequence>MKKVILCVFLMCAGLSSRAQVARYGINAGINLSEPVGNIDTDGFKVGGKIGFRGEYDLKSATDGLYLSSGLYWSQKGYKSNPYYGYGGDVNSEATSSINLNYLELPVHIGYKLACCNHLSIFGEAGPYAGYALWGKSTLKVDGKKVNSSSKVFGKNGFRHFDAGVGVQIGVQFFEHYQLIAGYERGLTQLSKDFDSGLPLAKEKYRNSSLDITFAYEF</sequence>
<feature type="domain" description="Outer membrane protein beta-barrel" evidence="2">
    <location>
        <begin position="22"/>
        <end position="190"/>
    </location>
</feature>
<dbReference type="Pfam" id="PF13568">
    <property type="entry name" value="OMP_b-brl_2"/>
    <property type="match status" value="1"/>
</dbReference>
<evidence type="ECO:0000256" key="1">
    <source>
        <dbReference type="SAM" id="SignalP"/>
    </source>
</evidence>
<keyword evidence="4" id="KW-1185">Reference proteome</keyword>
<organism evidence="3 4">
    <name type="scientific">Segatella cerevisiae</name>
    <dbReference type="NCBI Taxonomy" id="2053716"/>
    <lineage>
        <taxon>Bacteria</taxon>
        <taxon>Pseudomonadati</taxon>
        <taxon>Bacteroidota</taxon>
        <taxon>Bacteroidia</taxon>
        <taxon>Bacteroidales</taxon>
        <taxon>Prevotellaceae</taxon>
        <taxon>Segatella</taxon>
    </lineage>
</organism>
<accession>A0ABT1BZB4</accession>
<comment type="caution">
    <text evidence="3">The sequence shown here is derived from an EMBL/GenBank/DDBJ whole genome shotgun (WGS) entry which is preliminary data.</text>
</comment>
<gene>
    <name evidence="3" type="ORF">NG821_11365</name>
</gene>
<dbReference type="InterPro" id="IPR025665">
    <property type="entry name" value="Beta-barrel_OMP_2"/>
</dbReference>
<evidence type="ECO:0000259" key="2">
    <source>
        <dbReference type="Pfam" id="PF13568"/>
    </source>
</evidence>
<dbReference type="RefSeq" id="WP_252761781.1">
    <property type="nucleotide sequence ID" value="NZ_JAMXLY010000057.1"/>
</dbReference>
<protein>
    <submittedName>
        <fullName evidence="3">PorT family protein</fullName>
    </submittedName>
</protein>
<evidence type="ECO:0000313" key="4">
    <source>
        <dbReference type="Proteomes" id="UP001204015"/>
    </source>
</evidence>
<feature type="chain" id="PRO_5046584911" evidence="1">
    <location>
        <begin position="22"/>
        <end position="218"/>
    </location>
</feature>
<proteinExistence type="predicted"/>
<dbReference type="Proteomes" id="UP001204015">
    <property type="component" value="Unassembled WGS sequence"/>
</dbReference>
<evidence type="ECO:0000313" key="3">
    <source>
        <dbReference type="EMBL" id="MCO6026426.1"/>
    </source>
</evidence>
<reference evidence="3 4" key="1">
    <citation type="submission" date="2022-06" db="EMBL/GenBank/DDBJ databases">
        <title>A taxonomic note on the genus Prevotella: Description of four novel genera and emended description of the genera Hallella and Xylanibacter.</title>
        <authorList>
            <person name="Hitch T.C.A."/>
        </authorList>
    </citation>
    <scope>NUCLEOTIDE SEQUENCE [LARGE SCALE GENOMIC DNA]</scope>
    <source>
        <strain evidence="3 4">DSM 100619</strain>
    </source>
</reference>
<keyword evidence="1" id="KW-0732">Signal</keyword>